<gene>
    <name evidence="2" type="ORF">Tci_858684</name>
</gene>
<evidence type="ECO:0000313" key="2">
    <source>
        <dbReference type="EMBL" id="GFC86714.1"/>
    </source>
</evidence>
<feature type="compositionally biased region" description="Basic and acidic residues" evidence="1">
    <location>
        <begin position="7"/>
        <end position="23"/>
    </location>
</feature>
<name>A0A699RVF9_TANCI</name>
<proteinExistence type="predicted"/>
<organism evidence="2">
    <name type="scientific">Tanacetum cinerariifolium</name>
    <name type="common">Dalmatian daisy</name>
    <name type="synonym">Chrysanthemum cinerariifolium</name>
    <dbReference type="NCBI Taxonomy" id="118510"/>
    <lineage>
        <taxon>Eukaryota</taxon>
        <taxon>Viridiplantae</taxon>
        <taxon>Streptophyta</taxon>
        <taxon>Embryophyta</taxon>
        <taxon>Tracheophyta</taxon>
        <taxon>Spermatophyta</taxon>
        <taxon>Magnoliopsida</taxon>
        <taxon>eudicotyledons</taxon>
        <taxon>Gunneridae</taxon>
        <taxon>Pentapetalae</taxon>
        <taxon>asterids</taxon>
        <taxon>campanulids</taxon>
        <taxon>Asterales</taxon>
        <taxon>Asteraceae</taxon>
        <taxon>Asteroideae</taxon>
        <taxon>Anthemideae</taxon>
        <taxon>Anthemidinae</taxon>
        <taxon>Tanacetum</taxon>
    </lineage>
</organism>
<protein>
    <submittedName>
        <fullName evidence="2">Uncharacterized protein</fullName>
    </submittedName>
</protein>
<dbReference type="AlphaFoldDB" id="A0A699RVF9"/>
<accession>A0A699RVF9</accession>
<sequence length="110" mass="11419">MDQGEDLLDRDKSEDKQSDNTDEMSHVLGSLVAADILASGGLRSAFSIASLSVFSPAVATANGSFPTAVIFTTASVATPNTRVTKSSRGVIIGSSSLIFVNIPSISKKDK</sequence>
<feature type="non-terminal residue" evidence="2">
    <location>
        <position position="110"/>
    </location>
</feature>
<feature type="region of interest" description="Disordered" evidence="1">
    <location>
        <begin position="1"/>
        <end position="23"/>
    </location>
</feature>
<dbReference type="EMBL" id="BKCJ011106596">
    <property type="protein sequence ID" value="GFC86714.1"/>
    <property type="molecule type" value="Genomic_DNA"/>
</dbReference>
<evidence type="ECO:0000256" key="1">
    <source>
        <dbReference type="SAM" id="MobiDB-lite"/>
    </source>
</evidence>
<comment type="caution">
    <text evidence="2">The sequence shown here is derived from an EMBL/GenBank/DDBJ whole genome shotgun (WGS) entry which is preliminary data.</text>
</comment>
<reference evidence="2" key="1">
    <citation type="journal article" date="2019" name="Sci. Rep.">
        <title>Draft genome of Tanacetum cinerariifolium, the natural source of mosquito coil.</title>
        <authorList>
            <person name="Yamashiro T."/>
            <person name="Shiraishi A."/>
            <person name="Satake H."/>
            <person name="Nakayama K."/>
        </authorList>
    </citation>
    <scope>NUCLEOTIDE SEQUENCE</scope>
</reference>